<dbReference type="Proteomes" id="UP001290455">
    <property type="component" value="Unassembled WGS sequence"/>
</dbReference>
<dbReference type="Pfam" id="PF01370">
    <property type="entry name" value="Epimerase"/>
    <property type="match status" value="1"/>
</dbReference>
<dbReference type="PANTHER" id="PTHR48079:SF6">
    <property type="entry name" value="NAD(P)-BINDING DOMAIN-CONTAINING PROTEIN-RELATED"/>
    <property type="match status" value="1"/>
</dbReference>
<dbReference type="InterPro" id="IPR001509">
    <property type="entry name" value="Epimerase_deHydtase"/>
</dbReference>
<dbReference type="Gene3D" id="3.40.50.720">
    <property type="entry name" value="NAD(P)-binding Rossmann-like Domain"/>
    <property type="match status" value="1"/>
</dbReference>
<dbReference type="InterPro" id="IPR051783">
    <property type="entry name" value="NAD(P)-dependent_oxidoreduct"/>
</dbReference>
<evidence type="ECO:0000313" key="3">
    <source>
        <dbReference type="Proteomes" id="UP001290455"/>
    </source>
</evidence>
<organism evidence="2 3">
    <name type="scientific">Robertmurraya mangrovi</name>
    <dbReference type="NCBI Taxonomy" id="3098077"/>
    <lineage>
        <taxon>Bacteria</taxon>
        <taxon>Bacillati</taxon>
        <taxon>Bacillota</taxon>
        <taxon>Bacilli</taxon>
        <taxon>Bacillales</taxon>
        <taxon>Bacillaceae</taxon>
        <taxon>Robertmurraya</taxon>
    </lineage>
</organism>
<dbReference type="PANTHER" id="PTHR48079">
    <property type="entry name" value="PROTEIN YEEZ"/>
    <property type="match status" value="1"/>
</dbReference>
<dbReference type="InterPro" id="IPR036291">
    <property type="entry name" value="NAD(P)-bd_dom_sf"/>
</dbReference>
<dbReference type="SUPFAM" id="SSF51735">
    <property type="entry name" value="NAD(P)-binding Rossmann-fold domains"/>
    <property type="match status" value="1"/>
</dbReference>
<keyword evidence="3" id="KW-1185">Reference proteome</keyword>
<gene>
    <name evidence="2" type="ORF">SM124_17435</name>
</gene>
<protein>
    <submittedName>
        <fullName evidence="2">NAD-dependent epimerase/dehydratase family protein</fullName>
    </submittedName>
</protein>
<evidence type="ECO:0000259" key="1">
    <source>
        <dbReference type="Pfam" id="PF01370"/>
    </source>
</evidence>
<evidence type="ECO:0000313" key="2">
    <source>
        <dbReference type="EMBL" id="MDZ5473500.1"/>
    </source>
</evidence>
<comment type="caution">
    <text evidence="2">The sequence shown here is derived from an EMBL/GenBank/DDBJ whole genome shotgun (WGS) entry which is preliminary data.</text>
</comment>
<dbReference type="EMBL" id="JAXOFX010000014">
    <property type="protein sequence ID" value="MDZ5473500.1"/>
    <property type="molecule type" value="Genomic_DNA"/>
</dbReference>
<proteinExistence type="predicted"/>
<reference evidence="2 3" key="1">
    <citation type="submission" date="2023-11" db="EMBL/GenBank/DDBJ databases">
        <title>Bacillus jintuensis, isolated from a mudflat on the Beibu Gulf coast.</title>
        <authorList>
            <person name="Li M."/>
        </authorList>
    </citation>
    <scope>NUCLEOTIDE SEQUENCE [LARGE SCALE GENOMIC DNA]</scope>
    <source>
        <strain evidence="2 3">31A1R</strain>
    </source>
</reference>
<accession>A0ABU5J2C0</accession>
<name>A0ABU5J2C0_9BACI</name>
<sequence>MKKALVLGATGGMGYSLVEELVGRNIETIAFGRSQQKLQENKEDWGPLASIMVGDALNKNDLKEAISKADLVFHSINIPYEKWDPTLLTILTNILEECHSQNKPFIYVDNIYSYGRHSNLVTEDTQKNPHTKKGNFRLKLINEIKKSGVPYLIAHFPDFYGPKADNTLLQYTFEQVLKKGKGGYVGDPTIKREFIYIKDGANALVELALRDDTYNESWNIPGASTITGEEISVIASQYLNKDVKFSKVTKWMIAMIGIVDPSMREYVEMTYLNETPVILSGSKYEQRIGPVPRTPYEVGVVNTLISLAK</sequence>
<dbReference type="RefSeq" id="WP_322447795.1">
    <property type="nucleotide sequence ID" value="NZ_JAXOFX010000014.1"/>
</dbReference>
<feature type="domain" description="NAD-dependent epimerase/dehydratase" evidence="1">
    <location>
        <begin position="4"/>
        <end position="220"/>
    </location>
</feature>